<dbReference type="EMBL" id="LR862135">
    <property type="protein sequence ID" value="CAD1841509.1"/>
    <property type="molecule type" value="Genomic_DNA"/>
</dbReference>
<keyword evidence="7" id="KW-0449">Lipoprotein</keyword>
<dbReference type="InterPro" id="IPR036390">
    <property type="entry name" value="WH_DNA-bd_sf"/>
</dbReference>
<sequence length="484" mass="52810">MMKRKGLIIHGLFLVQFFYMAYAVGAARHQKAESMTPIPTFSPPEGNTTFVEGTTWCVARPGVSQADLQNALDWACGPGATDCSQVQPGGPCFQPDTLLSHASFAFNSYYQQNGNSDIACNFGGTAAITSKDPSKMLSIDTFALFCIALVPKNFSVENMGQFDHLVLEIWPLMFLLKRNFCLCFMGAPKQKWTSEEEAALKAGIAKHGAGKWRTILKDPEFSSILCLRSNVDLKDKWRNMNVTANGFGSREKGRIALKKSRHLYKHDDNPMALSTVLADGDEEIVDAKPLAMSSGPLSSASPKRSVSRLDNLIFEAITTLKEPTGSNKTAIAAYIEDQYWPPPDFKRLLSAKLKALTSSGKLIKVKRKYRIAPSSSFQEGKASKVLLLEGLQREPSRPEKHDIKPFTKSQIDAELARMKSMTAQEAAAAAARAVAEAEAIMADAEEAAREAEAAEADAEAAKAFAEAAMLTLKNRNAADLSLRA</sequence>
<accession>A0A6V7QEB9</accession>
<dbReference type="SUPFAM" id="SSF46689">
    <property type="entry name" value="Homeodomain-like"/>
    <property type="match status" value="1"/>
</dbReference>
<evidence type="ECO:0000256" key="15">
    <source>
        <dbReference type="ARBA" id="ARBA00023163"/>
    </source>
</evidence>
<dbReference type="SMART" id="SM00717">
    <property type="entry name" value="SANT"/>
    <property type="match status" value="1"/>
</dbReference>
<comment type="function">
    <text evidence="18">Binds preferentially double-stranded telomeric repeats, but may also bind to the single telomeric strand.</text>
</comment>
<dbReference type="InterPro" id="IPR017930">
    <property type="entry name" value="Myb_dom"/>
</dbReference>
<evidence type="ECO:0000256" key="20">
    <source>
        <dbReference type="SAM" id="SignalP"/>
    </source>
</evidence>
<dbReference type="Gene3D" id="1.10.10.60">
    <property type="entry name" value="Homeodomain-like"/>
    <property type="match status" value="1"/>
</dbReference>
<dbReference type="CDD" id="cd00073">
    <property type="entry name" value="H15"/>
    <property type="match status" value="1"/>
</dbReference>
<dbReference type="GO" id="GO:0006334">
    <property type="term" value="P:nucleosome assembly"/>
    <property type="evidence" value="ECO:0007669"/>
    <property type="project" value="InterPro"/>
</dbReference>
<dbReference type="GO" id="GO:0000781">
    <property type="term" value="C:chromosome, telomeric region"/>
    <property type="evidence" value="ECO:0007669"/>
    <property type="project" value="UniProtKB-SubCell"/>
</dbReference>
<dbReference type="FunFam" id="1.20.58.1040:FF:000001">
    <property type="entry name" value="Glucan endo-1,3-beta-glucosidase 4"/>
    <property type="match status" value="1"/>
</dbReference>
<dbReference type="InterPro" id="IPR009057">
    <property type="entry name" value="Homeodomain-like_sf"/>
</dbReference>
<evidence type="ECO:0000259" key="22">
    <source>
        <dbReference type="PROSITE" id="PS51294"/>
    </source>
</evidence>
<evidence type="ECO:0000256" key="9">
    <source>
        <dbReference type="ARBA" id="ARBA00022895"/>
    </source>
</evidence>
<dbReference type="Pfam" id="PF00249">
    <property type="entry name" value="Myb_DNA-binding"/>
    <property type="match status" value="1"/>
</dbReference>
<keyword evidence="11 19" id="KW-0175">Coiled coil</keyword>
<dbReference type="InterPro" id="IPR036388">
    <property type="entry name" value="WH-like_DNA-bd_sf"/>
</dbReference>
<keyword evidence="15" id="KW-0804">Transcription</keyword>
<feature type="domain" description="H15" evidence="23">
    <location>
        <begin position="305"/>
        <end position="373"/>
    </location>
</feature>
<keyword evidence="14" id="KW-1015">Disulfide bond</keyword>
<evidence type="ECO:0000256" key="16">
    <source>
        <dbReference type="ARBA" id="ARBA00023180"/>
    </source>
</evidence>
<evidence type="ECO:0000256" key="10">
    <source>
        <dbReference type="ARBA" id="ARBA00023015"/>
    </source>
</evidence>
<dbReference type="InterPro" id="IPR005818">
    <property type="entry name" value="Histone_H1/H5_H15"/>
</dbReference>
<evidence type="ECO:0000256" key="19">
    <source>
        <dbReference type="SAM" id="Coils"/>
    </source>
</evidence>
<evidence type="ECO:0000256" key="3">
    <source>
        <dbReference type="ARBA" id="ARBA00004609"/>
    </source>
</evidence>
<dbReference type="AlphaFoldDB" id="A0A6V7QEB9"/>
<comment type="subunit">
    <text evidence="4">Forms a homodimer and heterodimers.</text>
</comment>
<dbReference type="GO" id="GO:0000786">
    <property type="term" value="C:nucleosome"/>
    <property type="evidence" value="ECO:0007669"/>
    <property type="project" value="InterPro"/>
</dbReference>
<dbReference type="PROSITE" id="PS51294">
    <property type="entry name" value="HTH_MYB"/>
    <property type="match status" value="1"/>
</dbReference>
<evidence type="ECO:0000259" key="21">
    <source>
        <dbReference type="PROSITE" id="PS50090"/>
    </source>
</evidence>
<keyword evidence="12" id="KW-0238">DNA-binding</keyword>
<dbReference type="SMART" id="SM00768">
    <property type="entry name" value="X8"/>
    <property type="match status" value="1"/>
</dbReference>
<evidence type="ECO:0000256" key="4">
    <source>
        <dbReference type="ARBA" id="ARBA00011414"/>
    </source>
</evidence>
<name>A0A6V7QEB9_ANACO</name>
<evidence type="ECO:0000256" key="12">
    <source>
        <dbReference type="ARBA" id="ARBA00023125"/>
    </source>
</evidence>
<keyword evidence="9" id="KW-0779">Telomere</keyword>
<dbReference type="FunFam" id="1.10.10.10:FF:000937">
    <property type="entry name" value="Telomere repeat-binding factor 1"/>
    <property type="match status" value="1"/>
</dbReference>
<dbReference type="FunFam" id="1.10.246.220:FF:000002">
    <property type="entry name" value="Telomere repeat-binding factor 1"/>
    <property type="match status" value="1"/>
</dbReference>
<dbReference type="Gene3D" id="1.10.10.10">
    <property type="entry name" value="Winged helix-like DNA-binding domain superfamily/Winged helix DNA-binding domain"/>
    <property type="match status" value="1"/>
</dbReference>
<dbReference type="FunFam" id="1.10.10.60:FF:000168">
    <property type="entry name" value="Telomere repeat-binding factor 1"/>
    <property type="match status" value="1"/>
</dbReference>
<feature type="domain" description="HTH myb-type" evidence="22">
    <location>
        <begin position="189"/>
        <end position="217"/>
    </location>
</feature>
<evidence type="ECO:0000256" key="14">
    <source>
        <dbReference type="ARBA" id="ARBA00023157"/>
    </source>
</evidence>
<dbReference type="InterPro" id="IPR001005">
    <property type="entry name" value="SANT/Myb"/>
</dbReference>
<feature type="domain" description="Myb-like" evidence="21">
    <location>
        <begin position="189"/>
        <end position="241"/>
    </location>
</feature>
<keyword evidence="7" id="KW-0336">GPI-anchor</keyword>
<dbReference type="GO" id="GO:0005886">
    <property type="term" value="C:plasma membrane"/>
    <property type="evidence" value="ECO:0007669"/>
    <property type="project" value="UniProtKB-SubCell"/>
</dbReference>
<evidence type="ECO:0000256" key="2">
    <source>
        <dbReference type="ARBA" id="ARBA00004604"/>
    </source>
</evidence>
<evidence type="ECO:0000256" key="17">
    <source>
        <dbReference type="ARBA" id="ARBA00023242"/>
    </source>
</evidence>
<organism evidence="24">
    <name type="scientific">Ananas comosus var. bracteatus</name>
    <name type="common">red pineapple</name>
    <dbReference type="NCBI Taxonomy" id="296719"/>
    <lineage>
        <taxon>Eukaryota</taxon>
        <taxon>Viridiplantae</taxon>
        <taxon>Streptophyta</taxon>
        <taxon>Embryophyta</taxon>
        <taxon>Tracheophyta</taxon>
        <taxon>Spermatophyta</taxon>
        <taxon>Magnoliopsida</taxon>
        <taxon>Liliopsida</taxon>
        <taxon>Poales</taxon>
        <taxon>Bromeliaceae</taxon>
        <taxon>Bromelioideae</taxon>
        <taxon>Ananas</taxon>
    </lineage>
</organism>
<evidence type="ECO:0000256" key="8">
    <source>
        <dbReference type="ARBA" id="ARBA00022729"/>
    </source>
</evidence>
<evidence type="ECO:0000256" key="5">
    <source>
        <dbReference type="ARBA" id="ARBA00022454"/>
    </source>
</evidence>
<feature type="coiled-coil region" evidence="19">
    <location>
        <begin position="427"/>
        <end position="468"/>
    </location>
</feature>
<dbReference type="SMART" id="SM00526">
    <property type="entry name" value="H15"/>
    <property type="match status" value="1"/>
</dbReference>
<evidence type="ECO:0000259" key="23">
    <source>
        <dbReference type="PROSITE" id="PS51504"/>
    </source>
</evidence>
<evidence type="ECO:0000256" key="13">
    <source>
        <dbReference type="ARBA" id="ARBA00023136"/>
    </source>
</evidence>
<evidence type="ECO:0000256" key="18">
    <source>
        <dbReference type="ARBA" id="ARBA00058078"/>
    </source>
</evidence>
<dbReference type="GO" id="GO:0003691">
    <property type="term" value="F:double-stranded telomeric DNA binding"/>
    <property type="evidence" value="ECO:0007669"/>
    <property type="project" value="InterPro"/>
</dbReference>
<dbReference type="Pfam" id="PF07983">
    <property type="entry name" value="X8"/>
    <property type="match status" value="1"/>
</dbReference>
<evidence type="ECO:0000256" key="6">
    <source>
        <dbReference type="ARBA" id="ARBA00022475"/>
    </source>
</evidence>
<protein>
    <submittedName>
        <fullName evidence="24">Uncharacterized protein</fullName>
    </submittedName>
</protein>
<keyword evidence="8 20" id="KW-0732">Signal</keyword>
<dbReference type="GO" id="GO:0005730">
    <property type="term" value="C:nucleolus"/>
    <property type="evidence" value="ECO:0007669"/>
    <property type="project" value="UniProtKB-SubCell"/>
</dbReference>
<gene>
    <name evidence="24" type="ORF">CB5_LOCUS24720</name>
</gene>
<evidence type="ECO:0000256" key="1">
    <source>
        <dbReference type="ARBA" id="ARBA00004574"/>
    </source>
</evidence>
<dbReference type="GO" id="GO:0098552">
    <property type="term" value="C:side of membrane"/>
    <property type="evidence" value="ECO:0007669"/>
    <property type="project" value="UniProtKB-KW"/>
</dbReference>
<evidence type="ECO:0000256" key="7">
    <source>
        <dbReference type="ARBA" id="ARBA00022622"/>
    </source>
</evidence>
<keyword evidence="10" id="KW-0805">Transcription regulation</keyword>
<dbReference type="SUPFAM" id="SSF46785">
    <property type="entry name" value="Winged helix' DNA-binding domain"/>
    <property type="match status" value="1"/>
</dbReference>
<dbReference type="PROSITE" id="PS50090">
    <property type="entry name" value="MYB_LIKE"/>
    <property type="match status" value="1"/>
</dbReference>
<dbReference type="PANTHER" id="PTHR46267">
    <property type="entry name" value="SINGLE MYB HISTONE 4"/>
    <property type="match status" value="1"/>
</dbReference>
<comment type="subcellular location">
    <subcellularLocation>
        <location evidence="3">Cell membrane</location>
        <topology evidence="3">Lipid-anchor</topology>
        <topology evidence="3">GPI-anchor</topology>
    </subcellularLocation>
    <subcellularLocation>
        <location evidence="1">Chromosome</location>
        <location evidence="1">Telomere</location>
    </subcellularLocation>
    <subcellularLocation>
        <location evidence="2">Nucleus</location>
        <location evidence="2">Nucleolus</location>
    </subcellularLocation>
</comment>
<keyword evidence="5" id="KW-0158">Chromosome</keyword>
<feature type="signal peptide" evidence="20">
    <location>
        <begin position="1"/>
        <end position="23"/>
    </location>
</feature>
<dbReference type="PROSITE" id="PS51504">
    <property type="entry name" value="H15"/>
    <property type="match status" value="1"/>
</dbReference>
<dbReference type="InterPro" id="IPR044597">
    <property type="entry name" value="SMH1-6"/>
</dbReference>
<evidence type="ECO:0000256" key="11">
    <source>
        <dbReference type="ARBA" id="ARBA00023054"/>
    </source>
</evidence>
<keyword evidence="17" id="KW-0539">Nucleus</keyword>
<evidence type="ECO:0000313" key="24">
    <source>
        <dbReference type="EMBL" id="CAD1841509.1"/>
    </source>
</evidence>
<dbReference type="Gene3D" id="1.20.58.1040">
    <property type="match status" value="1"/>
</dbReference>
<keyword evidence="13" id="KW-0472">Membrane</keyword>
<dbReference type="Pfam" id="PF00538">
    <property type="entry name" value="Linker_histone"/>
    <property type="match status" value="1"/>
</dbReference>
<proteinExistence type="predicted"/>
<keyword evidence="6" id="KW-1003">Cell membrane</keyword>
<dbReference type="PANTHER" id="PTHR46267:SF8">
    <property type="entry name" value="TELOMERE REPEAT-BINDING FACTOR 1"/>
    <property type="match status" value="1"/>
</dbReference>
<dbReference type="InterPro" id="IPR012946">
    <property type="entry name" value="X8"/>
</dbReference>
<dbReference type="GO" id="GO:0009506">
    <property type="term" value="C:plasmodesma"/>
    <property type="evidence" value="ECO:0007669"/>
    <property type="project" value="UniProtKB-ARBA"/>
</dbReference>
<feature type="chain" id="PRO_5028124514" evidence="20">
    <location>
        <begin position="24"/>
        <end position="484"/>
    </location>
</feature>
<reference evidence="24" key="1">
    <citation type="submission" date="2020-07" db="EMBL/GenBank/DDBJ databases">
        <authorList>
            <person name="Lin J."/>
        </authorList>
    </citation>
    <scope>NUCLEOTIDE SEQUENCE</scope>
</reference>
<dbReference type="CDD" id="cd11660">
    <property type="entry name" value="SANT_TRF"/>
    <property type="match status" value="1"/>
</dbReference>
<keyword evidence="16" id="KW-0325">Glycoprotein</keyword>